<evidence type="ECO:0000313" key="2">
    <source>
        <dbReference type="EMBL" id="GHA61617.1"/>
    </source>
</evidence>
<gene>
    <name evidence="2" type="ORF">GCM10010345_77120</name>
</gene>
<keyword evidence="3" id="KW-1185">Reference proteome</keyword>
<evidence type="ECO:0000259" key="1">
    <source>
        <dbReference type="Pfam" id="PF02441"/>
    </source>
</evidence>
<feature type="domain" description="Flavoprotein" evidence="1">
    <location>
        <begin position="43"/>
        <end position="183"/>
    </location>
</feature>
<dbReference type="Proteomes" id="UP000653644">
    <property type="component" value="Unassembled WGS sequence"/>
</dbReference>
<reference evidence="3" key="1">
    <citation type="journal article" date="2019" name="Int. J. Syst. Evol. Microbiol.">
        <title>The Global Catalogue of Microorganisms (GCM) 10K type strain sequencing project: providing services to taxonomists for standard genome sequencing and annotation.</title>
        <authorList>
            <consortium name="The Broad Institute Genomics Platform"/>
            <consortium name="The Broad Institute Genome Sequencing Center for Infectious Disease"/>
            <person name="Wu L."/>
            <person name="Ma J."/>
        </authorList>
    </citation>
    <scope>NUCLEOTIDE SEQUENCE [LARGE SCALE GENOMIC DNA]</scope>
    <source>
        <strain evidence="3">JCM 4733</strain>
    </source>
</reference>
<dbReference type="SUPFAM" id="SSF52507">
    <property type="entry name" value="Homo-oligomeric flavin-containing Cys decarboxylases, HFCD"/>
    <property type="match status" value="1"/>
</dbReference>
<sequence length="227" mass="24024">MATVAVRPARMVSRRGAHGHVPAGAAAHRGGMTSNDTSTFGGRLLIGATGSAAIAMLPMYINTLRTTFTGTVTVLMTHTAATFLPPHTVGLFADRVVTGATPDDWAHENQATLAAEHDMMAVLPATANMLAATATGAVPNMLTATIAAADFPVVFFPVMTGEMWLKPAVQRNADQLRQDGYHVVDPQWGQRYDVGLKQLVKAPMPPAPPQFVEVVRELMPRCGPGEG</sequence>
<comment type="caution">
    <text evidence="2">The sequence shown here is derived from an EMBL/GenBank/DDBJ whole genome shotgun (WGS) entry which is preliminary data.</text>
</comment>
<dbReference type="PANTHER" id="PTHR14359">
    <property type="entry name" value="HOMO-OLIGOMERIC FLAVIN CONTAINING CYS DECARBOXYLASE FAMILY"/>
    <property type="match status" value="1"/>
</dbReference>
<protein>
    <recommendedName>
        <fullName evidence="1">Flavoprotein domain-containing protein</fullName>
    </recommendedName>
</protein>
<dbReference type="Pfam" id="PF02441">
    <property type="entry name" value="Flavoprotein"/>
    <property type="match status" value="1"/>
</dbReference>
<dbReference type="PANTHER" id="PTHR14359:SF6">
    <property type="entry name" value="PHOSPHOPANTOTHENOYLCYSTEINE DECARBOXYLASE"/>
    <property type="match status" value="1"/>
</dbReference>
<accession>A0ABQ3DCZ0</accession>
<dbReference type="InterPro" id="IPR003382">
    <property type="entry name" value="Flavoprotein"/>
</dbReference>
<proteinExistence type="predicted"/>
<dbReference type="Gene3D" id="3.40.50.1950">
    <property type="entry name" value="Flavin prenyltransferase-like"/>
    <property type="match status" value="1"/>
</dbReference>
<dbReference type="InterPro" id="IPR036551">
    <property type="entry name" value="Flavin_trans-like"/>
</dbReference>
<evidence type="ECO:0000313" key="3">
    <source>
        <dbReference type="Proteomes" id="UP000653644"/>
    </source>
</evidence>
<name>A0ABQ3DCZ0_9ACTN</name>
<organism evidence="2 3">
    <name type="scientific">Streptomyces canarius</name>
    <dbReference type="NCBI Taxonomy" id="285453"/>
    <lineage>
        <taxon>Bacteria</taxon>
        <taxon>Bacillati</taxon>
        <taxon>Actinomycetota</taxon>
        <taxon>Actinomycetes</taxon>
        <taxon>Kitasatosporales</taxon>
        <taxon>Streptomycetaceae</taxon>
        <taxon>Streptomyces</taxon>
    </lineage>
</organism>
<dbReference type="EMBL" id="BMVN01000045">
    <property type="protein sequence ID" value="GHA61617.1"/>
    <property type="molecule type" value="Genomic_DNA"/>
</dbReference>